<name>A0ABX8GLF6_9CELL</name>
<gene>
    <name evidence="1" type="ORF">KKR89_01880</name>
</gene>
<proteinExistence type="predicted"/>
<evidence type="ECO:0000313" key="1">
    <source>
        <dbReference type="EMBL" id="QWC16451.1"/>
    </source>
</evidence>
<organism evidence="1 2">
    <name type="scientific">Cellulomonas dongxiuzhuiae</name>
    <dbReference type="NCBI Taxonomy" id="2819979"/>
    <lineage>
        <taxon>Bacteria</taxon>
        <taxon>Bacillati</taxon>
        <taxon>Actinomycetota</taxon>
        <taxon>Actinomycetes</taxon>
        <taxon>Micrococcales</taxon>
        <taxon>Cellulomonadaceae</taxon>
        <taxon>Cellulomonas</taxon>
    </lineage>
</organism>
<evidence type="ECO:0000313" key="2">
    <source>
        <dbReference type="Proteomes" id="UP000679335"/>
    </source>
</evidence>
<dbReference type="EMBL" id="CP076023">
    <property type="protein sequence ID" value="QWC16451.1"/>
    <property type="molecule type" value="Genomic_DNA"/>
</dbReference>
<dbReference type="Proteomes" id="UP000679335">
    <property type="component" value="Chromosome"/>
</dbReference>
<dbReference type="RefSeq" id="WP_208197014.1">
    <property type="nucleotide sequence ID" value="NZ_CP076023.1"/>
</dbReference>
<keyword evidence="2" id="KW-1185">Reference proteome</keyword>
<reference evidence="1 2" key="1">
    <citation type="submission" date="2021-05" db="EMBL/GenBank/DDBJ databases">
        <title>Novel species in genus Cellulomonas.</title>
        <authorList>
            <person name="Zhang G."/>
        </authorList>
    </citation>
    <scope>NUCLEOTIDE SEQUENCE [LARGE SCALE GENOMIC DNA]</scope>
    <source>
        <strain evidence="2">zg-ZUI157</strain>
    </source>
</reference>
<accession>A0ABX8GLF6</accession>
<sequence>MSWRFGHNGLVQVDGRDRRVRSTGAAEVVAWYAELAAPAVPGRRWS</sequence>
<protein>
    <submittedName>
        <fullName evidence="1">Uncharacterized protein</fullName>
    </submittedName>
</protein>